<proteinExistence type="predicted"/>
<dbReference type="PANTHER" id="PTHR21196:SF1">
    <property type="entry name" value="U7 SNRNA-ASSOCIATED SM-LIKE PROTEIN LSM10"/>
    <property type="match status" value="1"/>
</dbReference>
<gene>
    <name evidence="1" type="ORF">DSTB1V02_LOCUS5436</name>
</gene>
<name>A0A7R8XCY8_9CRUS</name>
<dbReference type="GO" id="GO:0071254">
    <property type="term" value="C:cytoplasmic U snRNP body"/>
    <property type="evidence" value="ECO:0007669"/>
    <property type="project" value="TreeGrafter"/>
</dbReference>
<dbReference type="GO" id="GO:0006398">
    <property type="term" value="P:mRNA 3'-end processing by stem-loop binding and cleavage"/>
    <property type="evidence" value="ECO:0007669"/>
    <property type="project" value="TreeGrafter"/>
</dbReference>
<accession>A0A7R8XCY8</accession>
<dbReference type="PANTHER" id="PTHR21196">
    <property type="entry name" value="U7 SNRNA-ASSOCIATED SM-LIKE PROTEIN LSM10"/>
    <property type="match status" value="1"/>
</dbReference>
<dbReference type="SUPFAM" id="SSF50182">
    <property type="entry name" value="Sm-like ribonucleoproteins"/>
    <property type="match status" value="1"/>
</dbReference>
<evidence type="ECO:0000313" key="1">
    <source>
        <dbReference type="EMBL" id="CAD7245564.1"/>
    </source>
</evidence>
<dbReference type="GO" id="GO:0071209">
    <property type="term" value="F:U7 snRNA binding"/>
    <property type="evidence" value="ECO:0007669"/>
    <property type="project" value="TreeGrafter"/>
</dbReference>
<keyword evidence="2" id="KW-1185">Reference proteome</keyword>
<dbReference type="EMBL" id="CAJPEV010000888">
    <property type="protein sequence ID" value="CAG0889312.1"/>
    <property type="molecule type" value="Genomic_DNA"/>
</dbReference>
<dbReference type="InterPro" id="IPR052840">
    <property type="entry name" value="U7_snRNA_Sm-like"/>
</dbReference>
<dbReference type="GO" id="GO:0071208">
    <property type="term" value="F:histone pre-mRNA DCP binding"/>
    <property type="evidence" value="ECO:0007669"/>
    <property type="project" value="TreeGrafter"/>
</dbReference>
<dbReference type="OrthoDB" id="6337293at2759"/>
<dbReference type="EMBL" id="LR900405">
    <property type="protein sequence ID" value="CAD7245564.1"/>
    <property type="molecule type" value="Genomic_DNA"/>
</dbReference>
<dbReference type="Gene3D" id="2.30.30.100">
    <property type="match status" value="1"/>
</dbReference>
<feature type="non-terminal residue" evidence="1">
    <location>
        <position position="1"/>
    </location>
</feature>
<dbReference type="Proteomes" id="UP000677054">
    <property type="component" value="Unassembled WGS sequence"/>
</dbReference>
<protein>
    <submittedName>
        <fullName evidence="1">Uncharacterized protein</fullName>
    </submittedName>
</protein>
<sequence>RYMNAFIEDAKLVTPEGAKKDFKQFFVKGEQIRFVQIPPDVDAVKSVEVQLAELGKQPQQKAMPLTRRAATLLQETRDMRAHIRHQKQQQHN</sequence>
<organism evidence="1">
    <name type="scientific">Darwinula stevensoni</name>
    <dbReference type="NCBI Taxonomy" id="69355"/>
    <lineage>
        <taxon>Eukaryota</taxon>
        <taxon>Metazoa</taxon>
        <taxon>Ecdysozoa</taxon>
        <taxon>Arthropoda</taxon>
        <taxon>Crustacea</taxon>
        <taxon>Oligostraca</taxon>
        <taxon>Ostracoda</taxon>
        <taxon>Podocopa</taxon>
        <taxon>Podocopida</taxon>
        <taxon>Darwinulocopina</taxon>
        <taxon>Darwinuloidea</taxon>
        <taxon>Darwinulidae</taxon>
        <taxon>Darwinula</taxon>
    </lineage>
</organism>
<dbReference type="AlphaFoldDB" id="A0A7R8XCY8"/>
<dbReference type="InterPro" id="IPR010920">
    <property type="entry name" value="LSM_dom_sf"/>
</dbReference>
<dbReference type="GO" id="GO:0016604">
    <property type="term" value="C:nuclear body"/>
    <property type="evidence" value="ECO:0007669"/>
    <property type="project" value="TreeGrafter"/>
</dbReference>
<evidence type="ECO:0000313" key="2">
    <source>
        <dbReference type="Proteomes" id="UP000677054"/>
    </source>
</evidence>
<reference evidence="1" key="1">
    <citation type="submission" date="2020-11" db="EMBL/GenBank/DDBJ databases">
        <authorList>
            <person name="Tran Van P."/>
        </authorList>
    </citation>
    <scope>NUCLEOTIDE SEQUENCE</scope>
</reference>